<reference evidence="2" key="1">
    <citation type="journal article" date="2014" name="Front. Microbiol.">
        <title>High frequency of phylogenetically diverse reductive dehalogenase-homologous genes in deep subseafloor sedimentary metagenomes.</title>
        <authorList>
            <person name="Kawai M."/>
            <person name="Futagami T."/>
            <person name="Toyoda A."/>
            <person name="Takaki Y."/>
            <person name="Nishi S."/>
            <person name="Hori S."/>
            <person name="Arai W."/>
            <person name="Tsubouchi T."/>
            <person name="Morono Y."/>
            <person name="Uchiyama I."/>
            <person name="Ito T."/>
            <person name="Fujiyama A."/>
            <person name="Inagaki F."/>
            <person name="Takami H."/>
        </authorList>
    </citation>
    <scope>NUCLEOTIDE SEQUENCE</scope>
    <source>
        <strain evidence="2">Expedition CK06-06</strain>
    </source>
</reference>
<name>X1P7G0_9ZZZZ</name>
<dbReference type="Gene3D" id="3.40.605.10">
    <property type="entry name" value="Aldehyde Dehydrogenase, Chain A, domain 1"/>
    <property type="match status" value="1"/>
</dbReference>
<protein>
    <recommendedName>
        <fullName evidence="1">Aldehyde dehydrogenase domain-containing protein</fullName>
    </recommendedName>
</protein>
<dbReference type="GO" id="GO:0006574">
    <property type="term" value="P:L-valine catabolic process"/>
    <property type="evidence" value="ECO:0007669"/>
    <property type="project" value="TreeGrafter"/>
</dbReference>
<dbReference type="InterPro" id="IPR016161">
    <property type="entry name" value="Ald_DH/histidinol_DH"/>
</dbReference>
<dbReference type="InterPro" id="IPR010061">
    <property type="entry name" value="MeMal-semiAld_DH"/>
</dbReference>
<organism evidence="2">
    <name type="scientific">marine sediment metagenome</name>
    <dbReference type="NCBI Taxonomy" id="412755"/>
    <lineage>
        <taxon>unclassified sequences</taxon>
        <taxon>metagenomes</taxon>
        <taxon>ecological metagenomes</taxon>
    </lineage>
</organism>
<feature type="domain" description="Aldehyde dehydrogenase" evidence="1">
    <location>
        <begin position="14"/>
        <end position="107"/>
    </location>
</feature>
<feature type="non-terminal residue" evidence="2">
    <location>
        <position position="109"/>
    </location>
</feature>
<dbReference type="PANTHER" id="PTHR43866">
    <property type="entry name" value="MALONATE-SEMIALDEHYDE DEHYDROGENASE"/>
    <property type="match status" value="1"/>
</dbReference>
<dbReference type="Pfam" id="PF00171">
    <property type="entry name" value="Aldedh"/>
    <property type="match status" value="1"/>
</dbReference>
<dbReference type="SUPFAM" id="SSF53720">
    <property type="entry name" value="ALDH-like"/>
    <property type="match status" value="1"/>
</dbReference>
<evidence type="ECO:0000313" key="2">
    <source>
        <dbReference type="EMBL" id="GAI52247.1"/>
    </source>
</evidence>
<gene>
    <name evidence="2" type="ORF">S06H3_54615</name>
</gene>
<dbReference type="GO" id="GO:0004491">
    <property type="term" value="F:methylmalonate-semialdehyde dehydrogenase (acylating, NAD) activity"/>
    <property type="evidence" value="ECO:0007669"/>
    <property type="project" value="InterPro"/>
</dbReference>
<dbReference type="AlphaFoldDB" id="X1P7G0"/>
<accession>X1P7G0</accession>
<dbReference type="EMBL" id="BARV01034954">
    <property type="protein sequence ID" value="GAI52247.1"/>
    <property type="molecule type" value="Genomic_DNA"/>
</dbReference>
<dbReference type="InterPro" id="IPR016162">
    <property type="entry name" value="Ald_DH_N"/>
</dbReference>
<dbReference type="PANTHER" id="PTHR43866:SF4">
    <property type="entry name" value="MALONATE-SEMIALDEHYDE DEHYDROGENASE"/>
    <property type="match status" value="1"/>
</dbReference>
<sequence>MSIKIVKNYVNGQWREGENTGYIDVENPSTGEILAKTPLSTTEETNSAIQAAAEAYKTWSQTPVARRVKPLYELASILRKKEMEVAKVLVAEMGKSIPDAVAEMKRIYE</sequence>
<proteinExistence type="predicted"/>
<evidence type="ECO:0000259" key="1">
    <source>
        <dbReference type="Pfam" id="PF00171"/>
    </source>
</evidence>
<dbReference type="InterPro" id="IPR015590">
    <property type="entry name" value="Aldehyde_DH_dom"/>
</dbReference>
<dbReference type="GO" id="GO:0006210">
    <property type="term" value="P:thymine catabolic process"/>
    <property type="evidence" value="ECO:0007669"/>
    <property type="project" value="TreeGrafter"/>
</dbReference>
<comment type="caution">
    <text evidence="2">The sequence shown here is derived from an EMBL/GenBank/DDBJ whole genome shotgun (WGS) entry which is preliminary data.</text>
</comment>